<reference evidence="4" key="1">
    <citation type="submission" date="2016-10" db="EMBL/GenBank/DDBJ databases">
        <authorList>
            <person name="Varghese N."/>
            <person name="Submissions S."/>
        </authorList>
    </citation>
    <scope>NUCLEOTIDE SEQUENCE [LARGE SCALE GENOMIC DNA]</scope>
    <source>
        <strain evidence="4">DSM 45004</strain>
    </source>
</reference>
<evidence type="ECO:0000256" key="1">
    <source>
        <dbReference type="SAM" id="MobiDB-lite"/>
    </source>
</evidence>
<feature type="transmembrane region" description="Helical" evidence="2">
    <location>
        <begin position="149"/>
        <end position="169"/>
    </location>
</feature>
<evidence type="ECO:0000313" key="4">
    <source>
        <dbReference type="Proteomes" id="UP000198716"/>
    </source>
</evidence>
<organism evidence="3 4">
    <name type="scientific">Actinopolyspora alba</name>
    <dbReference type="NCBI Taxonomy" id="673379"/>
    <lineage>
        <taxon>Bacteria</taxon>
        <taxon>Bacillati</taxon>
        <taxon>Actinomycetota</taxon>
        <taxon>Actinomycetes</taxon>
        <taxon>Actinopolysporales</taxon>
        <taxon>Actinopolysporaceae</taxon>
        <taxon>Actinopolyspora</taxon>
        <taxon>Actinopolyspora alba group</taxon>
    </lineage>
</organism>
<dbReference type="AlphaFoldDB" id="A0A1I1UP71"/>
<feature type="transmembrane region" description="Helical" evidence="2">
    <location>
        <begin position="189"/>
        <end position="212"/>
    </location>
</feature>
<keyword evidence="2" id="KW-0472">Membrane</keyword>
<accession>A0A1I1UP71</accession>
<protein>
    <submittedName>
        <fullName evidence="3">Uncharacterized protein</fullName>
    </submittedName>
</protein>
<gene>
    <name evidence="3" type="ORF">SAMN04487819_102318</name>
</gene>
<name>A0A1I1UP71_9ACTN</name>
<dbReference type="Proteomes" id="UP000198716">
    <property type="component" value="Unassembled WGS sequence"/>
</dbReference>
<feature type="region of interest" description="Disordered" evidence="1">
    <location>
        <begin position="83"/>
        <end position="112"/>
    </location>
</feature>
<proteinExistence type="predicted"/>
<keyword evidence="2" id="KW-1133">Transmembrane helix</keyword>
<evidence type="ECO:0000256" key="2">
    <source>
        <dbReference type="SAM" id="Phobius"/>
    </source>
</evidence>
<evidence type="ECO:0000313" key="3">
    <source>
        <dbReference type="EMBL" id="SFD72375.1"/>
    </source>
</evidence>
<sequence>MNELVEKMNHLRNGNMIQRWAGRQLDSNPVTKLVTRGSDNATEVRNAKTALSNAQERLDNSGSLPEEQQRLLRQEVRDAQKRYGEINTASTTPNRFMKDREADPETSYKNDGTVRTSWTGNIKTYQPIAAAIGELNLDHGTNGSTWTPVFNAALTAAWVFDLLFLIGYLNAGEISGNSDNILANLAKDLLKVVMILFGGAYLLIMPLNLIAIW</sequence>
<dbReference type="EMBL" id="FOMZ01000002">
    <property type="protein sequence ID" value="SFD72375.1"/>
    <property type="molecule type" value="Genomic_DNA"/>
</dbReference>
<feature type="compositionally biased region" description="Basic and acidic residues" evidence="1">
    <location>
        <begin position="96"/>
        <end position="108"/>
    </location>
</feature>
<keyword evidence="4" id="KW-1185">Reference proteome</keyword>
<keyword evidence="2" id="KW-0812">Transmembrane</keyword>